<reference evidence="10 11" key="1">
    <citation type="submission" date="2024-09" db="EMBL/GenBank/DDBJ databases">
        <title>Chromosome-scale assembly of Riccia fluitans.</title>
        <authorList>
            <person name="Paukszto L."/>
            <person name="Sawicki J."/>
            <person name="Karawczyk K."/>
            <person name="Piernik-Szablinska J."/>
            <person name="Szczecinska M."/>
            <person name="Mazdziarz M."/>
        </authorList>
    </citation>
    <scope>NUCLEOTIDE SEQUENCE [LARGE SCALE GENOMIC DNA]</scope>
    <source>
        <strain evidence="10">Rf_01</strain>
        <tissue evidence="10">Aerial parts of the thallus</tissue>
    </source>
</reference>
<feature type="binding site" evidence="6">
    <location>
        <position position="251"/>
    </location>
    <ligand>
        <name>ATP</name>
        <dbReference type="ChEBI" id="CHEBI:30616"/>
    </ligand>
</feature>
<dbReference type="Gene3D" id="1.10.510.10">
    <property type="entry name" value="Transferase(Phosphotransferase) domain 1"/>
    <property type="match status" value="1"/>
</dbReference>
<evidence type="ECO:0000259" key="9">
    <source>
        <dbReference type="PROSITE" id="PS50011"/>
    </source>
</evidence>
<keyword evidence="7" id="KW-0723">Serine/threonine-protein kinase</keyword>
<evidence type="ECO:0000256" key="3">
    <source>
        <dbReference type="ARBA" id="ARBA00022777"/>
    </source>
</evidence>
<name>A0ABD1ZLS6_9MARC</name>
<evidence type="ECO:0000256" key="1">
    <source>
        <dbReference type="ARBA" id="ARBA00022679"/>
    </source>
</evidence>
<evidence type="ECO:0000256" key="4">
    <source>
        <dbReference type="ARBA" id="ARBA00022840"/>
    </source>
</evidence>
<dbReference type="SUPFAM" id="SSF56112">
    <property type="entry name" value="Protein kinase-like (PK-like)"/>
    <property type="match status" value="1"/>
</dbReference>
<dbReference type="GO" id="GO:0005524">
    <property type="term" value="F:ATP binding"/>
    <property type="evidence" value="ECO:0007669"/>
    <property type="project" value="UniProtKB-UniRule"/>
</dbReference>
<dbReference type="PANTHER" id="PTHR11042:SF185">
    <property type="entry name" value="WEE1-LIKE PROTEIN KINASE"/>
    <property type="match status" value="1"/>
</dbReference>
<keyword evidence="11" id="KW-1185">Reference proteome</keyword>
<evidence type="ECO:0000256" key="2">
    <source>
        <dbReference type="ARBA" id="ARBA00022741"/>
    </source>
</evidence>
<dbReference type="InterPro" id="IPR011009">
    <property type="entry name" value="Kinase-like_dom_sf"/>
</dbReference>
<dbReference type="InterPro" id="IPR050339">
    <property type="entry name" value="CC_SR_Kinase"/>
</dbReference>
<dbReference type="InterPro" id="IPR000719">
    <property type="entry name" value="Prot_kinase_dom"/>
</dbReference>
<evidence type="ECO:0000256" key="5">
    <source>
        <dbReference type="ARBA" id="ARBA00037982"/>
    </source>
</evidence>
<dbReference type="PROSITE" id="PS50011">
    <property type="entry name" value="PROTEIN_KINASE_DOM"/>
    <property type="match status" value="1"/>
</dbReference>
<keyword evidence="1" id="KW-0808">Transferase</keyword>
<dbReference type="InterPro" id="IPR008271">
    <property type="entry name" value="Ser/Thr_kinase_AS"/>
</dbReference>
<evidence type="ECO:0000256" key="7">
    <source>
        <dbReference type="RuleBase" id="RU000304"/>
    </source>
</evidence>
<feature type="region of interest" description="Disordered" evidence="8">
    <location>
        <begin position="40"/>
        <end position="64"/>
    </location>
</feature>
<evidence type="ECO:0000256" key="8">
    <source>
        <dbReference type="SAM" id="MobiDB-lite"/>
    </source>
</evidence>
<feature type="region of interest" description="Disordered" evidence="8">
    <location>
        <begin position="129"/>
        <end position="149"/>
    </location>
</feature>
<dbReference type="Proteomes" id="UP001605036">
    <property type="component" value="Unassembled WGS sequence"/>
</dbReference>
<dbReference type="InterPro" id="IPR017441">
    <property type="entry name" value="Protein_kinase_ATP_BS"/>
</dbReference>
<dbReference type="Pfam" id="PF00069">
    <property type="entry name" value="Pkinase"/>
    <property type="match status" value="1"/>
</dbReference>
<dbReference type="Gene3D" id="3.30.200.20">
    <property type="entry name" value="Phosphorylase Kinase, domain 1"/>
    <property type="match status" value="1"/>
</dbReference>
<organism evidence="10 11">
    <name type="scientific">Riccia fluitans</name>
    <dbReference type="NCBI Taxonomy" id="41844"/>
    <lineage>
        <taxon>Eukaryota</taxon>
        <taxon>Viridiplantae</taxon>
        <taxon>Streptophyta</taxon>
        <taxon>Embryophyta</taxon>
        <taxon>Marchantiophyta</taxon>
        <taxon>Marchantiopsida</taxon>
        <taxon>Marchantiidae</taxon>
        <taxon>Marchantiales</taxon>
        <taxon>Ricciaceae</taxon>
        <taxon>Riccia</taxon>
    </lineage>
</organism>
<evidence type="ECO:0000313" key="11">
    <source>
        <dbReference type="Proteomes" id="UP001605036"/>
    </source>
</evidence>
<feature type="compositionally biased region" description="Polar residues" evidence="8">
    <location>
        <begin position="41"/>
        <end position="52"/>
    </location>
</feature>
<evidence type="ECO:0000256" key="6">
    <source>
        <dbReference type="PROSITE-ProRule" id="PRU10141"/>
    </source>
</evidence>
<proteinExistence type="inferred from homology"/>
<dbReference type="AlphaFoldDB" id="A0ABD1ZLS6"/>
<dbReference type="PROSITE" id="PS00107">
    <property type="entry name" value="PROTEIN_KINASE_ATP"/>
    <property type="match status" value="1"/>
</dbReference>
<dbReference type="EMBL" id="JBHFFA010000001">
    <property type="protein sequence ID" value="KAL2652408.1"/>
    <property type="molecule type" value="Genomic_DNA"/>
</dbReference>
<dbReference type="PANTHER" id="PTHR11042">
    <property type="entry name" value="EUKARYOTIC TRANSLATION INITIATION FACTOR 2-ALPHA KINASE EIF2-ALPHA KINASE -RELATED"/>
    <property type="match status" value="1"/>
</dbReference>
<keyword evidence="2 6" id="KW-0547">Nucleotide-binding</keyword>
<keyword evidence="4 6" id="KW-0067">ATP-binding</keyword>
<evidence type="ECO:0000313" key="10">
    <source>
        <dbReference type="EMBL" id="KAL2652408.1"/>
    </source>
</evidence>
<dbReference type="GO" id="GO:0004674">
    <property type="term" value="F:protein serine/threonine kinase activity"/>
    <property type="evidence" value="ECO:0007669"/>
    <property type="project" value="UniProtKB-KW"/>
</dbReference>
<dbReference type="SMART" id="SM00220">
    <property type="entry name" value="S_TKc"/>
    <property type="match status" value="1"/>
</dbReference>
<sequence length="480" mass="53542">MDSQEGICLSQQLSQVRLAQPQNTAVSLTDWSVRALRDDSYSVSSTQSQNGAQDRKIEGEEADGDWSQDSFLCTPDFITPVDQQFCVDFDASKENVPALGTLATMTPMRTKRPRPDIFPALFGSKKAGTSVLSTSPSGMHEYPGEGMVQPEKNSELESIDMYPENSRARLSALRRRVQSPTCLRNPFLSGSEEDAVTQRRKAPGLQGNYVGGSGLSRYRDDFHEIQEIGRGCFSRVYKTVNRIDGCFYAIKRSHHQLKADSERKRALTEVQALAALGAHRNIVRYHTAWFESDYLYIQTELCDCNLTEMRTGGNLSMEKSLIDMLWQITQALAAVQACGLAHLDVKPDNIYFVNGTYKLGDFGRATRLDGTIDIEEGDSRYTSPEILNEDYSNLHKADIFALGATMYELSRGLPLPSSGTQFQAIRQGKLNLLPVYSSSFQNLLKEMMSPNPEARPTAEDLLKHSIFKRVTGTSEKHSVL</sequence>
<feature type="domain" description="Protein kinase" evidence="9">
    <location>
        <begin position="222"/>
        <end position="467"/>
    </location>
</feature>
<keyword evidence="3" id="KW-0418">Kinase</keyword>
<gene>
    <name evidence="10" type="ORF">R1flu_020536</name>
</gene>
<comment type="caution">
    <text evidence="10">The sequence shown here is derived from an EMBL/GenBank/DDBJ whole genome shotgun (WGS) entry which is preliminary data.</text>
</comment>
<protein>
    <recommendedName>
        <fullName evidence="9">Protein kinase domain-containing protein</fullName>
    </recommendedName>
</protein>
<dbReference type="PROSITE" id="PS00108">
    <property type="entry name" value="PROTEIN_KINASE_ST"/>
    <property type="match status" value="1"/>
</dbReference>
<comment type="similarity">
    <text evidence="5">Belongs to the protein kinase superfamily. Ser/Thr protein kinase family. GCN2 subfamily.</text>
</comment>
<accession>A0ABD1ZLS6</accession>
<dbReference type="FunFam" id="1.10.510.10:FF:000531">
    <property type="entry name" value="Wee1-like protein kinase"/>
    <property type="match status" value="1"/>
</dbReference>